<evidence type="ECO:0000313" key="2">
    <source>
        <dbReference type="Proteomes" id="UP000195378"/>
    </source>
</evidence>
<dbReference type="AlphaFoldDB" id="A0A1Y0F885"/>
<sequence>MILSKEQLKALRRAKGEMNITTFALAEQIGVSRFSLARALKGQGITSNNAKIINNWLIKQLLDK</sequence>
<dbReference type="EMBL" id="CP020858">
    <property type="protein sequence ID" value="ARU19383.1"/>
    <property type="molecule type" value="Genomic_DNA"/>
</dbReference>
<proteinExistence type="predicted"/>
<evidence type="ECO:0000313" key="1">
    <source>
        <dbReference type="EMBL" id="ARU19383.1"/>
    </source>
</evidence>
<dbReference type="RefSeq" id="WP_087448736.1">
    <property type="nucleotide sequence ID" value="NZ_CP020858.1"/>
</dbReference>
<dbReference type="GO" id="GO:0003677">
    <property type="term" value="F:DNA binding"/>
    <property type="evidence" value="ECO:0007669"/>
    <property type="project" value="InterPro"/>
</dbReference>
<name>A0A1Y0F885_9LACO</name>
<organism evidence="1 2">
    <name type="scientific">Ligilactobacillus salivarius</name>
    <dbReference type="NCBI Taxonomy" id="1624"/>
    <lineage>
        <taxon>Bacteria</taxon>
        <taxon>Bacillati</taxon>
        <taxon>Bacillota</taxon>
        <taxon>Bacilli</taxon>
        <taxon>Lactobacillales</taxon>
        <taxon>Lactobacillaceae</taxon>
        <taxon>Ligilactobacillus</taxon>
    </lineage>
</organism>
<reference evidence="1 2" key="1">
    <citation type="submission" date="2017-04" db="EMBL/GenBank/DDBJ databases">
        <title>Complete genome sequence of Lactobacillus salivarius ZLS006, a probiotic strain isolated from healthy piglet.</title>
        <authorList>
            <person name="Zhang D."/>
        </authorList>
    </citation>
    <scope>NUCLEOTIDE SEQUENCE [LARGE SCALE GENOMIC DNA]</scope>
    <source>
        <strain evidence="1 2">ZLS006</strain>
    </source>
</reference>
<evidence type="ECO:0008006" key="3">
    <source>
        <dbReference type="Google" id="ProtNLM"/>
    </source>
</evidence>
<dbReference type="InterPro" id="IPR010982">
    <property type="entry name" value="Lambda_DNA-bd_dom_sf"/>
</dbReference>
<accession>A0A1Y0F885</accession>
<dbReference type="SUPFAM" id="SSF47413">
    <property type="entry name" value="lambda repressor-like DNA-binding domains"/>
    <property type="match status" value="1"/>
</dbReference>
<gene>
    <name evidence="1" type="ORF">B7R82_05015</name>
</gene>
<dbReference type="Proteomes" id="UP000195378">
    <property type="component" value="Chromosome"/>
</dbReference>
<protein>
    <recommendedName>
        <fullName evidence="3">HTH cro/C1-type domain-containing protein</fullName>
    </recommendedName>
</protein>